<evidence type="ECO:0000256" key="1">
    <source>
        <dbReference type="SAM" id="MobiDB-lite"/>
    </source>
</evidence>
<evidence type="ECO:0000313" key="3">
    <source>
        <dbReference type="Proteomes" id="UP000828390"/>
    </source>
</evidence>
<feature type="region of interest" description="Disordered" evidence="1">
    <location>
        <begin position="20"/>
        <end position="55"/>
    </location>
</feature>
<keyword evidence="3" id="KW-1185">Reference proteome</keyword>
<name>A0A9D4DJA1_DREPO</name>
<reference evidence="2" key="1">
    <citation type="journal article" date="2019" name="bioRxiv">
        <title>The Genome of the Zebra Mussel, Dreissena polymorpha: A Resource for Invasive Species Research.</title>
        <authorList>
            <person name="McCartney M.A."/>
            <person name="Auch B."/>
            <person name="Kono T."/>
            <person name="Mallez S."/>
            <person name="Zhang Y."/>
            <person name="Obille A."/>
            <person name="Becker A."/>
            <person name="Abrahante J.E."/>
            <person name="Garbe J."/>
            <person name="Badalamenti J.P."/>
            <person name="Herman A."/>
            <person name="Mangelson H."/>
            <person name="Liachko I."/>
            <person name="Sullivan S."/>
            <person name="Sone E.D."/>
            <person name="Koren S."/>
            <person name="Silverstein K.A.T."/>
            <person name="Beckman K.B."/>
            <person name="Gohl D.M."/>
        </authorList>
    </citation>
    <scope>NUCLEOTIDE SEQUENCE</scope>
    <source>
        <strain evidence="2">Duluth1</strain>
        <tissue evidence="2">Whole animal</tissue>
    </source>
</reference>
<comment type="caution">
    <text evidence="2">The sequence shown here is derived from an EMBL/GenBank/DDBJ whole genome shotgun (WGS) entry which is preliminary data.</text>
</comment>
<feature type="compositionally biased region" description="Basic and acidic residues" evidence="1">
    <location>
        <begin position="28"/>
        <end position="45"/>
    </location>
</feature>
<dbReference type="EMBL" id="JAIWYP010000010">
    <property type="protein sequence ID" value="KAH3750314.1"/>
    <property type="molecule type" value="Genomic_DNA"/>
</dbReference>
<accession>A0A9D4DJA1</accession>
<proteinExistence type="predicted"/>
<organism evidence="2 3">
    <name type="scientific">Dreissena polymorpha</name>
    <name type="common">Zebra mussel</name>
    <name type="synonym">Mytilus polymorpha</name>
    <dbReference type="NCBI Taxonomy" id="45954"/>
    <lineage>
        <taxon>Eukaryota</taxon>
        <taxon>Metazoa</taxon>
        <taxon>Spiralia</taxon>
        <taxon>Lophotrochozoa</taxon>
        <taxon>Mollusca</taxon>
        <taxon>Bivalvia</taxon>
        <taxon>Autobranchia</taxon>
        <taxon>Heteroconchia</taxon>
        <taxon>Euheterodonta</taxon>
        <taxon>Imparidentia</taxon>
        <taxon>Neoheterodontei</taxon>
        <taxon>Myida</taxon>
        <taxon>Dreissenoidea</taxon>
        <taxon>Dreissenidae</taxon>
        <taxon>Dreissena</taxon>
    </lineage>
</organism>
<dbReference type="Proteomes" id="UP000828390">
    <property type="component" value="Unassembled WGS sequence"/>
</dbReference>
<sequence>MDGPKPVCERLGVWLATSSRKQLPVTESESKVNENQRSIRDDASTEGHLTQVGENLTEARLPTHLMTMKATTKILPSGGDRVRKK</sequence>
<gene>
    <name evidence="2" type="ORF">DPMN_184834</name>
</gene>
<protein>
    <submittedName>
        <fullName evidence="2">Uncharacterized protein</fullName>
    </submittedName>
</protein>
<evidence type="ECO:0000313" key="2">
    <source>
        <dbReference type="EMBL" id="KAH3750314.1"/>
    </source>
</evidence>
<dbReference type="AlphaFoldDB" id="A0A9D4DJA1"/>
<reference evidence="2" key="2">
    <citation type="submission" date="2020-11" db="EMBL/GenBank/DDBJ databases">
        <authorList>
            <person name="McCartney M.A."/>
            <person name="Auch B."/>
            <person name="Kono T."/>
            <person name="Mallez S."/>
            <person name="Becker A."/>
            <person name="Gohl D.M."/>
            <person name="Silverstein K.A.T."/>
            <person name="Koren S."/>
            <person name="Bechman K.B."/>
            <person name="Herman A."/>
            <person name="Abrahante J.E."/>
            <person name="Garbe J."/>
        </authorList>
    </citation>
    <scope>NUCLEOTIDE SEQUENCE</scope>
    <source>
        <strain evidence="2">Duluth1</strain>
        <tissue evidence="2">Whole animal</tissue>
    </source>
</reference>